<dbReference type="GO" id="GO:0015293">
    <property type="term" value="F:symporter activity"/>
    <property type="evidence" value="ECO:0007669"/>
    <property type="project" value="InterPro"/>
</dbReference>
<feature type="transmembrane region" description="Helical" evidence="1">
    <location>
        <begin position="228"/>
        <end position="248"/>
    </location>
</feature>
<feature type="non-terminal residue" evidence="2">
    <location>
        <position position="1"/>
    </location>
</feature>
<feature type="transmembrane region" description="Helical" evidence="1">
    <location>
        <begin position="428"/>
        <end position="454"/>
    </location>
</feature>
<dbReference type="GO" id="GO:0005886">
    <property type="term" value="C:plasma membrane"/>
    <property type="evidence" value="ECO:0007669"/>
    <property type="project" value="TreeGrafter"/>
</dbReference>
<feature type="transmembrane region" description="Helical" evidence="1">
    <location>
        <begin position="204"/>
        <end position="222"/>
    </location>
</feature>
<proteinExistence type="predicted"/>
<gene>
    <name evidence="2" type="ORF">BIFLH23_02243</name>
</gene>
<organism evidence="2 3">
    <name type="scientific">Bifidobacterium longum subsp. infantis</name>
    <dbReference type="NCBI Taxonomy" id="1682"/>
    <lineage>
        <taxon>Bacteria</taxon>
        <taxon>Bacillati</taxon>
        <taxon>Actinomycetota</taxon>
        <taxon>Actinomycetes</taxon>
        <taxon>Bifidobacteriales</taxon>
        <taxon>Bifidobacteriaceae</taxon>
        <taxon>Bifidobacterium</taxon>
    </lineage>
</organism>
<dbReference type="GO" id="GO:0008643">
    <property type="term" value="P:carbohydrate transport"/>
    <property type="evidence" value="ECO:0007669"/>
    <property type="project" value="InterPro"/>
</dbReference>
<evidence type="ECO:0000313" key="2">
    <source>
        <dbReference type="EMBL" id="VWQ38694.1"/>
    </source>
</evidence>
<feature type="transmembrane region" description="Helical" evidence="1">
    <location>
        <begin position="65"/>
        <end position="89"/>
    </location>
</feature>
<keyword evidence="1" id="KW-0812">Transmembrane</keyword>
<dbReference type="Proteomes" id="UP000494246">
    <property type="component" value="Unassembled WGS sequence"/>
</dbReference>
<sequence length="554" mass="62378">VVIGVVRYSSTALERSSRLNIRETFRSVSKKTSAAPCNTKKDKNMATNALHWPYKAHPINIKRGIYYGMLDLMGGGWNNIVSGVIFAYLTLAQGFNPVIAGSIAAAGRIVDCIWNLFLGLITDNFYTTKLGQKFGRRHFFLVTGLILFTCVFPLFWISSTSWLYYLAVYVAMEIIIAMLIVPWECLPTEMTRDYKERTVLSGSRMVISSTGTAIVFIILAVLKQANNPNAYLVAGIAWTILFVIAIAISTFGTWERPITDEFIEEHTNQPKVKISDFIKNSIHEYAETFHNKAFRTHLAVYLLSFTGKDLFSTLLPTFIVCCITGAGESWPWTLQALSIVGIPVTIVATKLMVVKGPRFIFRLSYISIIAAMVVYIAVYLLNIHNPFWIFIIASLVYQCGRALLEFTPWNLFPFMPDVDYIMTRGDRAGLYASVMTFFRKSTGAIATWIAGILLEFTGYNSATMKNYETTPAQVRFSITLIFFLGTVMLIAYALWLSRHIYLDADTHAVLKSEIERLENGGDKKDVSDEARLVCEELTGHPYESLWPETSSVKK</sequence>
<reference evidence="2 3" key="1">
    <citation type="submission" date="2019-10" db="EMBL/GenBank/DDBJ databases">
        <authorList>
            <consortium name="Melissa Lawson"/>
            <person name="O'neill I."/>
        </authorList>
    </citation>
    <scope>NUCLEOTIDE SEQUENCE [LARGE SCALE GENOMIC DNA]</scope>
    <source>
        <strain evidence="2">LH_23</strain>
    </source>
</reference>
<dbReference type="Gene3D" id="1.20.1250.20">
    <property type="entry name" value="MFS general substrate transporter like domains"/>
    <property type="match status" value="1"/>
</dbReference>
<protein>
    <submittedName>
        <fullName evidence="2">Glucuronide transporter</fullName>
    </submittedName>
</protein>
<dbReference type="EMBL" id="CABWKH010000027">
    <property type="protein sequence ID" value="VWQ38694.1"/>
    <property type="molecule type" value="Genomic_DNA"/>
</dbReference>
<dbReference type="InterPro" id="IPR036259">
    <property type="entry name" value="MFS_trans_sf"/>
</dbReference>
<comment type="caution">
    <text evidence="2">The sequence shown here is derived from an EMBL/GenBank/DDBJ whole genome shotgun (WGS) entry which is preliminary data.</text>
</comment>
<feature type="transmembrane region" description="Helical" evidence="1">
    <location>
        <begin position="332"/>
        <end position="353"/>
    </location>
</feature>
<dbReference type="AlphaFoldDB" id="A0A8U0LJW5"/>
<name>A0A8U0LJW5_BIFLI</name>
<feature type="transmembrane region" description="Helical" evidence="1">
    <location>
        <begin position="360"/>
        <end position="381"/>
    </location>
</feature>
<evidence type="ECO:0000256" key="1">
    <source>
        <dbReference type="SAM" id="Phobius"/>
    </source>
</evidence>
<feature type="transmembrane region" description="Helical" evidence="1">
    <location>
        <begin position="474"/>
        <end position="495"/>
    </location>
</feature>
<feature type="transmembrane region" description="Helical" evidence="1">
    <location>
        <begin position="162"/>
        <end position="183"/>
    </location>
</feature>
<feature type="transmembrane region" description="Helical" evidence="1">
    <location>
        <begin position="387"/>
        <end position="407"/>
    </location>
</feature>
<feature type="transmembrane region" description="Helical" evidence="1">
    <location>
        <begin position="298"/>
        <end position="326"/>
    </location>
</feature>
<accession>A0A8U0LJW5</accession>
<dbReference type="SUPFAM" id="SSF103473">
    <property type="entry name" value="MFS general substrate transporter"/>
    <property type="match status" value="1"/>
</dbReference>
<keyword evidence="1" id="KW-0472">Membrane</keyword>
<dbReference type="PANTHER" id="PTHR11328">
    <property type="entry name" value="MAJOR FACILITATOR SUPERFAMILY DOMAIN-CONTAINING PROTEIN"/>
    <property type="match status" value="1"/>
</dbReference>
<feature type="transmembrane region" description="Helical" evidence="1">
    <location>
        <begin position="95"/>
        <end position="118"/>
    </location>
</feature>
<dbReference type="PANTHER" id="PTHR11328:SF24">
    <property type="entry name" value="MAJOR FACILITATOR SUPERFAMILY (MFS) PROFILE DOMAIN-CONTAINING PROTEIN"/>
    <property type="match status" value="1"/>
</dbReference>
<feature type="transmembrane region" description="Helical" evidence="1">
    <location>
        <begin position="139"/>
        <end position="156"/>
    </location>
</feature>
<keyword evidence="1" id="KW-1133">Transmembrane helix</keyword>
<dbReference type="InterPro" id="IPR039672">
    <property type="entry name" value="MFS_2"/>
</dbReference>
<dbReference type="Pfam" id="PF13347">
    <property type="entry name" value="MFS_2"/>
    <property type="match status" value="1"/>
</dbReference>
<evidence type="ECO:0000313" key="3">
    <source>
        <dbReference type="Proteomes" id="UP000494246"/>
    </source>
</evidence>